<proteinExistence type="predicted"/>
<sequence length="353" mass="37850">MNGVGVRLAAMAHNAWRLSLGGGMGEPARTPSTLVRPGEHRDLYRFGDGESGRTILLVPPFAVPATCYDLRPGQSLAEHLVAAGHRVHALDFGEITSRDRDLGFEHWVNDIVPDAIETVSALSGDAEVDVLGWSLGGTLSLLTAAAHPDLPISSIAALGTPIDYREIPTIAPLRLVGRVTTERPLTTATNAVGRFPAPLVQASYRFTALRRELTRPWFVLRNLHDEHSLSHMETIDRFMAAMPGYPARVFEQMCRQLILENRLARGEFELGSGTVSLADVTTRVLVVGSETDVIAPAASARRACDVLTGADVRYVDVPGSHLGIVAGGTSAATTYAEIDAFLAEIDSESALLA</sequence>
<evidence type="ECO:0000313" key="3">
    <source>
        <dbReference type="Proteomes" id="UP000013525"/>
    </source>
</evidence>
<dbReference type="PATRIC" id="fig|1273125.3.peg.361"/>
<protein>
    <submittedName>
        <fullName evidence="2">Poly-beta-hydroxybutyrate polymerase</fullName>
    </submittedName>
</protein>
<name>R7WSJ3_9NOCA</name>
<dbReference type="InterPro" id="IPR000073">
    <property type="entry name" value="AB_hydrolase_1"/>
</dbReference>
<dbReference type="SUPFAM" id="SSF53474">
    <property type="entry name" value="alpha/beta-Hydrolases"/>
    <property type="match status" value="1"/>
</dbReference>
<evidence type="ECO:0000313" key="2">
    <source>
        <dbReference type="EMBL" id="EOM78283.1"/>
    </source>
</evidence>
<organism evidence="2 3">
    <name type="scientific">Rhodococcus rhodnii LMG 5362</name>
    <dbReference type="NCBI Taxonomy" id="1273125"/>
    <lineage>
        <taxon>Bacteria</taxon>
        <taxon>Bacillati</taxon>
        <taxon>Actinomycetota</taxon>
        <taxon>Actinomycetes</taxon>
        <taxon>Mycobacteriales</taxon>
        <taxon>Nocardiaceae</taxon>
        <taxon>Rhodococcus</taxon>
    </lineage>
</organism>
<keyword evidence="3" id="KW-1185">Reference proteome</keyword>
<dbReference type="Pfam" id="PF12697">
    <property type="entry name" value="Abhydrolase_6"/>
    <property type="match status" value="1"/>
</dbReference>
<dbReference type="PANTHER" id="PTHR36837:SF2">
    <property type="entry name" value="POLY(3-HYDROXYALKANOATE) POLYMERASE SUBUNIT PHAC"/>
    <property type="match status" value="1"/>
</dbReference>
<dbReference type="GO" id="GO:0003824">
    <property type="term" value="F:catalytic activity"/>
    <property type="evidence" value="ECO:0007669"/>
    <property type="project" value="UniProtKB-ARBA"/>
</dbReference>
<reference evidence="2 3" key="1">
    <citation type="journal article" date="2013" name="Genome Announc.">
        <title>Draft Genome Sequence of Rhodococcus rhodnii Strain LMG5362, a Symbiont of Rhodnius prolixus (Hemiptera, Reduviidae, Triatominae), the Principle Vector of Trypanosoma cruzi.</title>
        <authorList>
            <person name="Pachebat J.A."/>
            <person name="van Keulen G."/>
            <person name="Whitten M.M."/>
            <person name="Girdwood S."/>
            <person name="Del Sol R."/>
            <person name="Dyson P.J."/>
            <person name="Facey P.D."/>
        </authorList>
    </citation>
    <scope>NUCLEOTIDE SEQUENCE [LARGE SCALE GENOMIC DNA]</scope>
    <source>
        <strain evidence="2 3">LMG 5362</strain>
    </source>
</reference>
<gene>
    <name evidence="2" type="ORF">Rrhod_0368</name>
</gene>
<evidence type="ECO:0000259" key="1">
    <source>
        <dbReference type="Pfam" id="PF12697"/>
    </source>
</evidence>
<dbReference type="RefSeq" id="WP_010836441.1">
    <property type="nucleotide sequence ID" value="NZ_APMY01000009.1"/>
</dbReference>
<dbReference type="InterPro" id="IPR029058">
    <property type="entry name" value="AB_hydrolase_fold"/>
</dbReference>
<dbReference type="Gene3D" id="3.40.50.1820">
    <property type="entry name" value="alpha/beta hydrolase"/>
    <property type="match status" value="1"/>
</dbReference>
<dbReference type="PANTHER" id="PTHR36837">
    <property type="entry name" value="POLY(3-HYDROXYALKANOATE) POLYMERASE SUBUNIT PHAC"/>
    <property type="match status" value="1"/>
</dbReference>
<dbReference type="EMBL" id="APMY01000009">
    <property type="protein sequence ID" value="EOM78283.1"/>
    <property type="molecule type" value="Genomic_DNA"/>
</dbReference>
<comment type="caution">
    <text evidence="2">The sequence shown here is derived from an EMBL/GenBank/DDBJ whole genome shotgun (WGS) entry which is preliminary data.</text>
</comment>
<dbReference type="Proteomes" id="UP000013525">
    <property type="component" value="Unassembled WGS sequence"/>
</dbReference>
<dbReference type="InterPro" id="IPR051321">
    <property type="entry name" value="PHA/PHB_synthase"/>
</dbReference>
<accession>R7WSJ3</accession>
<dbReference type="AlphaFoldDB" id="R7WSJ3"/>
<feature type="domain" description="AB hydrolase-1" evidence="1">
    <location>
        <begin position="55"/>
        <end position="321"/>
    </location>
</feature>
<dbReference type="eggNOG" id="COG3243">
    <property type="taxonomic scope" value="Bacteria"/>
</dbReference>